<protein>
    <submittedName>
        <fullName evidence="2">Uncharacterized protein</fullName>
    </submittedName>
</protein>
<evidence type="ECO:0000313" key="3">
    <source>
        <dbReference type="Proteomes" id="UP000705867"/>
    </source>
</evidence>
<comment type="caution">
    <text evidence="2">The sequence shown here is derived from an EMBL/GenBank/DDBJ whole genome shotgun (WGS) entry which is preliminary data.</text>
</comment>
<feature type="compositionally biased region" description="Basic and acidic residues" evidence="1">
    <location>
        <begin position="45"/>
        <end position="62"/>
    </location>
</feature>
<evidence type="ECO:0000313" key="2">
    <source>
        <dbReference type="EMBL" id="MBZ0156614.1"/>
    </source>
</evidence>
<accession>A0A953JBP5</accession>
<reference evidence="2" key="1">
    <citation type="journal article" date="2021" name="bioRxiv">
        <title>Unraveling nitrogen, sulfur and carbon metabolic pathways and microbial community transcriptional responses to substrate deprivation and toxicity stresses in a bioreactor mimicking anoxic brackish coastal sediment conditions.</title>
        <authorList>
            <person name="Martins P.D."/>
            <person name="Echeveste M.J."/>
            <person name="Arshad A."/>
            <person name="Kurth J."/>
            <person name="Ouboter H."/>
            <person name="Jetten M.S.M."/>
            <person name="Welte C.U."/>
        </authorList>
    </citation>
    <scope>NUCLEOTIDE SEQUENCE</scope>
    <source>
        <strain evidence="2">MAG_39</strain>
    </source>
</reference>
<reference evidence="2" key="2">
    <citation type="submission" date="2021-08" db="EMBL/GenBank/DDBJ databases">
        <authorList>
            <person name="Dalcin Martins P."/>
        </authorList>
    </citation>
    <scope>NUCLEOTIDE SEQUENCE</scope>
    <source>
        <strain evidence="2">MAG_39</strain>
    </source>
</reference>
<sequence length="147" mass="16352">MFTLLRRILCLVIIGAFAFVAVALWSGGEKFRKIGRETGGAVQKGSERLAEKADRIKEKKDATTSTIKKWTGKGSPGQTEETPGGRDRAGQKKETKDTGVEDEKTPGKKDAEEEEKGFFRGLMETAWGKIKKLVREKVSDDERPHKN</sequence>
<dbReference type="EMBL" id="JAIOIV010000082">
    <property type="protein sequence ID" value="MBZ0156614.1"/>
    <property type="molecule type" value="Genomic_DNA"/>
</dbReference>
<feature type="compositionally biased region" description="Basic and acidic residues" evidence="1">
    <location>
        <begin position="83"/>
        <end position="111"/>
    </location>
</feature>
<gene>
    <name evidence="2" type="ORF">K8I29_10470</name>
</gene>
<name>A0A953JBP5_9BACT</name>
<dbReference type="Proteomes" id="UP000705867">
    <property type="component" value="Unassembled WGS sequence"/>
</dbReference>
<proteinExistence type="predicted"/>
<dbReference type="AlphaFoldDB" id="A0A953JBP5"/>
<feature type="region of interest" description="Disordered" evidence="1">
    <location>
        <begin position="37"/>
        <end position="122"/>
    </location>
</feature>
<evidence type="ECO:0000256" key="1">
    <source>
        <dbReference type="SAM" id="MobiDB-lite"/>
    </source>
</evidence>
<organism evidence="2 3">
    <name type="scientific">Candidatus Nitrobium versatile</name>
    <dbReference type="NCBI Taxonomy" id="2884831"/>
    <lineage>
        <taxon>Bacteria</taxon>
        <taxon>Pseudomonadati</taxon>
        <taxon>Nitrospirota</taxon>
        <taxon>Nitrospiria</taxon>
        <taxon>Nitrospirales</taxon>
        <taxon>Nitrospiraceae</taxon>
        <taxon>Candidatus Nitrobium</taxon>
    </lineage>
</organism>